<organism evidence="1 2">
    <name type="scientific">Pleurodeles waltl</name>
    <name type="common">Iberian ribbed newt</name>
    <dbReference type="NCBI Taxonomy" id="8319"/>
    <lineage>
        <taxon>Eukaryota</taxon>
        <taxon>Metazoa</taxon>
        <taxon>Chordata</taxon>
        <taxon>Craniata</taxon>
        <taxon>Vertebrata</taxon>
        <taxon>Euteleostomi</taxon>
        <taxon>Amphibia</taxon>
        <taxon>Batrachia</taxon>
        <taxon>Caudata</taxon>
        <taxon>Salamandroidea</taxon>
        <taxon>Salamandridae</taxon>
        <taxon>Pleurodelinae</taxon>
        <taxon>Pleurodeles</taxon>
    </lineage>
</organism>
<dbReference type="EMBL" id="JANPWB010000009">
    <property type="protein sequence ID" value="KAJ1147937.1"/>
    <property type="molecule type" value="Genomic_DNA"/>
</dbReference>
<reference evidence="1" key="1">
    <citation type="journal article" date="2022" name="bioRxiv">
        <title>Sequencing and chromosome-scale assembly of the giantPleurodeles waltlgenome.</title>
        <authorList>
            <person name="Brown T."/>
            <person name="Elewa A."/>
            <person name="Iarovenko S."/>
            <person name="Subramanian E."/>
            <person name="Araus A.J."/>
            <person name="Petzold A."/>
            <person name="Susuki M."/>
            <person name="Suzuki K.-i.T."/>
            <person name="Hayashi T."/>
            <person name="Toyoda A."/>
            <person name="Oliveira C."/>
            <person name="Osipova E."/>
            <person name="Leigh N.D."/>
            <person name="Simon A."/>
            <person name="Yun M.H."/>
        </authorList>
    </citation>
    <scope>NUCLEOTIDE SEQUENCE</scope>
    <source>
        <strain evidence="1">20211129_DDA</strain>
        <tissue evidence="1">Liver</tissue>
    </source>
</reference>
<protein>
    <submittedName>
        <fullName evidence="1">Uncharacterized protein</fullName>
    </submittedName>
</protein>
<evidence type="ECO:0000313" key="1">
    <source>
        <dbReference type="EMBL" id="KAJ1147937.1"/>
    </source>
</evidence>
<proteinExistence type="predicted"/>
<sequence>MGFRVRGRFRFPGSLCRAGRRSPAPAVRGVSLGPSGVFNKNTDIRFHKDTGPECDNWSFLSVIEIHLCSDFVSLSLSQNHLSLLHGLLPLILQNLFSYSNLAAREGSSRRLS</sequence>
<keyword evidence="2" id="KW-1185">Reference proteome</keyword>
<dbReference type="Proteomes" id="UP001066276">
    <property type="component" value="Chromosome 5"/>
</dbReference>
<comment type="caution">
    <text evidence="1">The sequence shown here is derived from an EMBL/GenBank/DDBJ whole genome shotgun (WGS) entry which is preliminary data.</text>
</comment>
<gene>
    <name evidence="1" type="ORF">NDU88_000778</name>
</gene>
<accession>A0AAV7R7T6</accession>
<evidence type="ECO:0000313" key="2">
    <source>
        <dbReference type="Proteomes" id="UP001066276"/>
    </source>
</evidence>
<dbReference type="AlphaFoldDB" id="A0AAV7R7T6"/>
<name>A0AAV7R7T6_PLEWA</name>